<dbReference type="Proteomes" id="UP001174694">
    <property type="component" value="Unassembled WGS sequence"/>
</dbReference>
<evidence type="ECO:0000256" key="1">
    <source>
        <dbReference type="ARBA" id="ARBA00004651"/>
    </source>
</evidence>
<dbReference type="EMBL" id="JANBVO010000017">
    <property type="protein sequence ID" value="KAJ9144230.1"/>
    <property type="molecule type" value="Genomic_DNA"/>
</dbReference>
<feature type="domain" description="Major facilitator superfamily (MFS) profile" evidence="10">
    <location>
        <begin position="51"/>
        <end position="491"/>
    </location>
</feature>
<dbReference type="GO" id="GO:0005886">
    <property type="term" value="C:plasma membrane"/>
    <property type="evidence" value="ECO:0007669"/>
    <property type="project" value="UniProtKB-SubCell"/>
</dbReference>
<organism evidence="11 12">
    <name type="scientific">Pleurostoma richardsiae</name>
    <dbReference type="NCBI Taxonomy" id="41990"/>
    <lineage>
        <taxon>Eukaryota</taxon>
        <taxon>Fungi</taxon>
        <taxon>Dikarya</taxon>
        <taxon>Ascomycota</taxon>
        <taxon>Pezizomycotina</taxon>
        <taxon>Sordariomycetes</taxon>
        <taxon>Sordariomycetidae</taxon>
        <taxon>Calosphaeriales</taxon>
        <taxon>Pleurostomataceae</taxon>
        <taxon>Pleurostoma</taxon>
    </lineage>
</organism>
<evidence type="ECO:0000256" key="2">
    <source>
        <dbReference type="ARBA" id="ARBA00022448"/>
    </source>
</evidence>
<evidence type="ECO:0000256" key="3">
    <source>
        <dbReference type="ARBA" id="ARBA00022475"/>
    </source>
</evidence>
<evidence type="ECO:0000313" key="11">
    <source>
        <dbReference type="EMBL" id="KAJ9144230.1"/>
    </source>
</evidence>
<evidence type="ECO:0000256" key="5">
    <source>
        <dbReference type="ARBA" id="ARBA00022989"/>
    </source>
</evidence>
<dbReference type="InterPro" id="IPR020846">
    <property type="entry name" value="MFS_dom"/>
</dbReference>
<feature type="transmembrane region" description="Helical" evidence="9">
    <location>
        <begin position="275"/>
        <end position="299"/>
    </location>
</feature>
<feature type="region of interest" description="Disordered" evidence="8">
    <location>
        <begin position="488"/>
        <end position="526"/>
    </location>
</feature>
<evidence type="ECO:0000256" key="4">
    <source>
        <dbReference type="ARBA" id="ARBA00022692"/>
    </source>
</evidence>
<keyword evidence="2" id="KW-0813">Transport</keyword>
<evidence type="ECO:0000256" key="6">
    <source>
        <dbReference type="ARBA" id="ARBA00023136"/>
    </source>
</evidence>
<dbReference type="GO" id="GO:0022857">
    <property type="term" value="F:transmembrane transporter activity"/>
    <property type="evidence" value="ECO:0007669"/>
    <property type="project" value="InterPro"/>
</dbReference>
<feature type="transmembrane region" description="Helical" evidence="9">
    <location>
        <begin position="358"/>
        <end position="377"/>
    </location>
</feature>
<keyword evidence="6 9" id="KW-0472">Membrane</keyword>
<dbReference type="AlphaFoldDB" id="A0AA38RXE8"/>
<comment type="subcellular location">
    <subcellularLocation>
        <location evidence="1">Cell membrane</location>
        <topology evidence="1">Multi-pass membrane protein</topology>
    </subcellularLocation>
</comment>
<feature type="compositionally biased region" description="Basic and acidic residues" evidence="8">
    <location>
        <begin position="488"/>
        <end position="501"/>
    </location>
</feature>
<dbReference type="PANTHER" id="PTHR23502">
    <property type="entry name" value="MAJOR FACILITATOR SUPERFAMILY"/>
    <property type="match status" value="1"/>
</dbReference>
<dbReference type="CDD" id="cd17323">
    <property type="entry name" value="MFS_Tpo1_MDR_like"/>
    <property type="match status" value="1"/>
</dbReference>
<dbReference type="InterPro" id="IPR011701">
    <property type="entry name" value="MFS"/>
</dbReference>
<keyword evidence="12" id="KW-1185">Reference proteome</keyword>
<keyword evidence="5 9" id="KW-1133">Transmembrane helix</keyword>
<feature type="compositionally biased region" description="Basic and acidic residues" evidence="8">
    <location>
        <begin position="510"/>
        <end position="526"/>
    </location>
</feature>
<feature type="transmembrane region" description="Helical" evidence="9">
    <location>
        <begin position="87"/>
        <end position="106"/>
    </location>
</feature>
<feature type="transmembrane region" description="Helical" evidence="9">
    <location>
        <begin position="415"/>
        <end position="440"/>
    </location>
</feature>
<feature type="transmembrane region" description="Helical" evidence="9">
    <location>
        <begin position="118"/>
        <end position="137"/>
    </location>
</feature>
<evidence type="ECO:0000259" key="10">
    <source>
        <dbReference type="PROSITE" id="PS50850"/>
    </source>
</evidence>
<dbReference type="InterPro" id="IPR036259">
    <property type="entry name" value="MFS_trans_sf"/>
</dbReference>
<feature type="transmembrane region" description="Helical" evidence="9">
    <location>
        <begin position="452"/>
        <end position="472"/>
    </location>
</feature>
<name>A0AA38RXE8_9PEZI</name>
<dbReference type="Gene3D" id="1.20.1250.20">
    <property type="entry name" value="MFS general substrate transporter like domains"/>
    <property type="match status" value="1"/>
</dbReference>
<comment type="similarity">
    <text evidence="7">Belongs to the major facilitator superfamily. DHA1 family. Polyamines/proton antiporter (TC 2.A.1.2.16) subfamily.</text>
</comment>
<feature type="transmembrane region" description="Helical" evidence="9">
    <location>
        <begin position="50"/>
        <end position="67"/>
    </location>
</feature>
<feature type="transmembrane region" description="Helical" evidence="9">
    <location>
        <begin position="383"/>
        <end position="408"/>
    </location>
</feature>
<reference evidence="11" key="1">
    <citation type="submission" date="2022-07" db="EMBL/GenBank/DDBJ databases">
        <title>Fungi with potential for degradation of polypropylene.</title>
        <authorList>
            <person name="Gostincar C."/>
        </authorList>
    </citation>
    <scope>NUCLEOTIDE SEQUENCE</scope>
    <source>
        <strain evidence="11">EXF-13308</strain>
    </source>
</reference>
<dbReference type="PROSITE" id="PS50850">
    <property type="entry name" value="MFS"/>
    <property type="match status" value="1"/>
</dbReference>
<feature type="transmembrane region" description="Helical" evidence="9">
    <location>
        <begin position="176"/>
        <end position="198"/>
    </location>
</feature>
<accession>A0AA38RXE8</accession>
<sequence>MDSVRRDLLGSTSIPNVGSDERLFFDKDGYLEFAPDDPENPKNYSFGRKCYITAIAISLVMNATFSSSAPSGSFQGISDDLHVSVEVAGLVTTLFLLGYCAGPLFWAPLSEFYGRRWIFYISFTLYLAFGFLCAFTPNFTGLLIGRFSTGTAASAALTNAPGVLADIWGPVDRGNAMILFATMTFVGPALGPVVSGFLQVKKTWRWTFYVLLWMAGATELLLITLPETLPITVLHNKARRLRKTAGKESVKAPVEASNRSLGGIFKVALTRPWRLLIDPISFFVAIYYAVVYTLLYMLFSIYPIVFQQKRGWDAGVGELPLIGTVIGACLGGLALFIDSQIGQKKSIHSHKSVPEDRLPGAMVGGVVFAVTIFWFAWTAEYDSVHWAVPTVAGTFLSMSILLIFVVFINYIIDSYLVYAASALAANTVLRSACAAASPLFTRYMFGKLGVGGAGSLIGGVGVLLMPIPFVFYKYGAAIRARSKFALRDKTPHPPADEEKAVNGRSPSQTSEKEENLVDKKARGTSE</sequence>
<comment type="caution">
    <text evidence="11">The sequence shown here is derived from an EMBL/GenBank/DDBJ whole genome shotgun (WGS) entry which is preliminary data.</text>
</comment>
<evidence type="ECO:0000256" key="8">
    <source>
        <dbReference type="SAM" id="MobiDB-lite"/>
    </source>
</evidence>
<proteinExistence type="inferred from homology"/>
<dbReference type="FunFam" id="1.20.1250.20:FF:000011">
    <property type="entry name" value="MFS multidrug transporter, putative"/>
    <property type="match status" value="1"/>
</dbReference>
<evidence type="ECO:0000256" key="9">
    <source>
        <dbReference type="SAM" id="Phobius"/>
    </source>
</evidence>
<evidence type="ECO:0000256" key="7">
    <source>
        <dbReference type="ARBA" id="ARBA00038459"/>
    </source>
</evidence>
<protein>
    <submittedName>
        <fullName evidence="11">MFS general substrate transporter</fullName>
    </submittedName>
</protein>
<gene>
    <name evidence="11" type="ORF">NKR23_g6239</name>
</gene>
<feature type="transmembrane region" description="Helical" evidence="9">
    <location>
        <begin position="319"/>
        <end position="337"/>
    </location>
</feature>
<keyword evidence="3" id="KW-1003">Cell membrane</keyword>
<dbReference type="SUPFAM" id="SSF103473">
    <property type="entry name" value="MFS general substrate transporter"/>
    <property type="match status" value="1"/>
</dbReference>
<dbReference type="Pfam" id="PF07690">
    <property type="entry name" value="MFS_1"/>
    <property type="match status" value="1"/>
</dbReference>
<keyword evidence="4 9" id="KW-0812">Transmembrane</keyword>
<evidence type="ECO:0000313" key="12">
    <source>
        <dbReference type="Proteomes" id="UP001174694"/>
    </source>
</evidence>
<dbReference type="PANTHER" id="PTHR23502:SF186">
    <property type="entry name" value="MAJOR FACILITATOR SUPERFAMILY (MFS) PROFILE DOMAIN-CONTAINING PROTEIN"/>
    <property type="match status" value="1"/>
</dbReference>